<dbReference type="VEuPathDB" id="VectorBase:PPAPM1_012113"/>
<dbReference type="EnsemblMetazoa" id="PPAI008441-RA">
    <property type="protein sequence ID" value="PPAI008441-PA"/>
    <property type="gene ID" value="PPAI008441"/>
</dbReference>
<dbReference type="VEuPathDB" id="VectorBase:PPAI008441"/>
<reference evidence="1" key="1">
    <citation type="submission" date="2022-08" db="UniProtKB">
        <authorList>
            <consortium name="EnsemblMetazoa"/>
        </authorList>
    </citation>
    <scope>IDENTIFICATION</scope>
    <source>
        <strain evidence="1">Israel</strain>
    </source>
</reference>
<evidence type="ECO:0000313" key="2">
    <source>
        <dbReference type="Proteomes" id="UP000092462"/>
    </source>
</evidence>
<evidence type="ECO:0000313" key="1">
    <source>
        <dbReference type="EnsemblMetazoa" id="PPAI008441-PA"/>
    </source>
</evidence>
<dbReference type="Pfam" id="PF18701">
    <property type="entry name" value="DUF5641"/>
    <property type="match status" value="1"/>
</dbReference>
<organism evidence="1 2">
    <name type="scientific">Phlebotomus papatasi</name>
    <name type="common">Sandfly</name>
    <dbReference type="NCBI Taxonomy" id="29031"/>
    <lineage>
        <taxon>Eukaryota</taxon>
        <taxon>Metazoa</taxon>
        <taxon>Ecdysozoa</taxon>
        <taxon>Arthropoda</taxon>
        <taxon>Hexapoda</taxon>
        <taxon>Insecta</taxon>
        <taxon>Pterygota</taxon>
        <taxon>Neoptera</taxon>
        <taxon>Endopterygota</taxon>
        <taxon>Diptera</taxon>
        <taxon>Nematocera</taxon>
        <taxon>Psychodoidea</taxon>
        <taxon>Psychodidae</taxon>
        <taxon>Phlebotomus</taxon>
        <taxon>Phlebotomus</taxon>
    </lineage>
</organism>
<dbReference type="Proteomes" id="UP000092462">
    <property type="component" value="Unassembled WGS sequence"/>
</dbReference>
<protein>
    <submittedName>
        <fullName evidence="1">Uncharacterized protein</fullName>
    </submittedName>
</protein>
<sequence>MPLLQTEAPTSTESVVQKWTQRHADLKIGDVVLFLDDGAAATYWPLGVIEDEHPGRDDVVRVATVLR</sequence>
<dbReference type="EMBL" id="AJVK01065506">
    <property type="status" value="NOT_ANNOTATED_CDS"/>
    <property type="molecule type" value="Genomic_DNA"/>
</dbReference>
<dbReference type="AlphaFoldDB" id="A0A1B0DJL7"/>
<keyword evidence="2" id="KW-1185">Reference proteome</keyword>
<accession>A0A1B0DJL7</accession>
<dbReference type="InterPro" id="IPR040676">
    <property type="entry name" value="DUF5641"/>
</dbReference>
<proteinExistence type="predicted"/>
<name>A0A1B0DJL7_PHLPP</name>